<name>V8G3Y9_9BURK</name>
<dbReference type="Proteomes" id="UP000018766">
    <property type="component" value="Unassembled WGS sequence"/>
</dbReference>
<feature type="transmembrane region" description="Helical" evidence="1">
    <location>
        <begin position="115"/>
        <end position="134"/>
    </location>
</feature>
<feature type="transmembrane region" description="Helical" evidence="1">
    <location>
        <begin position="328"/>
        <end position="349"/>
    </location>
</feature>
<feature type="transmembrane region" description="Helical" evidence="1">
    <location>
        <begin position="249"/>
        <end position="267"/>
    </location>
</feature>
<proteinExistence type="predicted"/>
<feature type="transmembrane region" description="Helical" evidence="1">
    <location>
        <begin position="455"/>
        <end position="479"/>
    </location>
</feature>
<feature type="transmembrane region" description="Helical" evidence="1">
    <location>
        <begin position="81"/>
        <end position="103"/>
    </location>
</feature>
<accession>V8G3Y9</accession>
<evidence type="ECO:0008006" key="4">
    <source>
        <dbReference type="Google" id="ProtNLM"/>
    </source>
</evidence>
<feature type="transmembrane region" description="Helical" evidence="1">
    <location>
        <begin position="207"/>
        <end position="237"/>
    </location>
</feature>
<evidence type="ECO:0000313" key="3">
    <source>
        <dbReference type="Proteomes" id="UP000018766"/>
    </source>
</evidence>
<protein>
    <recommendedName>
        <fullName evidence="4">Glycosyltransferase</fullName>
    </recommendedName>
</protein>
<gene>
    <name evidence="2" type="ORF">V757_07775</name>
</gene>
<feature type="transmembrane region" description="Helical" evidence="1">
    <location>
        <begin position="303"/>
        <end position="321"/>
    </location>
</feature>
<keyword evidence="1" id="KW-1133">Transmembrane helix</keyword>
<dbReference type="EMBL" id="AYSV01000089">
    <property type="protein sequence ID" value="ETD70397.1"/>
    <property type="molecule type" value="Genomic_DNA"/>
</dbReference>
<evidence type="ECO:0000256" key="1">
    <source>
        <dbReference type="SAM" id="Phobius"/>
    </source>
</evidence>
<keyword evidence="3" id="KW-1185">Reference proteome</keyword>
<dbReference type="PATRIC" id="fig|1414851.3.peg.1602"/>
<dbReference type="AlphaFoldDB" id="V8G3Y9"/>
<feature type="transmembrane region" description="Helical" evidence="1">
    <location>
        <begin position="154"/>
        <end position="175"/>
    </location>
</feature>
<feature type="transmembrane region" description="Helical" evidence="1">
    <location>
        <begin position="26"/>
        <end position="42"/>
    </location>
</feature>
<dbReference type="OrthoDB" id="8556356at2"/>
<evidence type="ECO:0000313" key="2">
    <source>
        <dbReference type="EMBL" id="ETD70397.1"/>
    </source>
</evidence>
<sequence length="585" mass="66517">MNASLTQRKTPARLASPAARKLPRKILFFVMFTYILAGLFGRDPWKTDDVVGLATMLSALNEGHWLTAYIGTSPYPEIGPLTGMIGATFIKLFTPLFDIFVSAERAHVYAARLPNFFYFFGMLWGVWYGTYLLARRLEAQPLPLPFGGEPNPRDYGRMIADVALLFTIATVGIIIKMHETSYFPLLMAIHALCFYGLVRLLDHPTQGFLVIGSMLTAAFLTRGILGILPLLIVVFLLFIGKIYHYKLKFFLFLSLVLAILLSTIWLVSTYNIDSYWTTLWINEQVQVFSSSQWKNFLRALRDLAWFLWPTWPFAFVALWNWRKWFDTAHIYIPFAFIFANLVLIIIANNAFEPEYGPLVIGFTPLAAMAIPTLKRSQINLLDWYSIMAITLSIVATWVGWIALYFGWPAQIHKNIMRLIVGFDTTINWIAVAAACIICILWYKTVKWRLGSNPQAMWRGITLAAAGATLAWMLLAVLWLPAIDYNRSYREVGQSLANALQNHVPENACINGANVGQGQQGAFYVFAQLSLTNQQHCPFLFVQTTVDSLRNHTVAHQDTAKVIWQGKRRSERHGETFLLLDLRDED</sequence>
<organism evidence="2 3">
    <name type="scientific">Pelistega indica</name>
    <dbReference type="NCBI Taxonomy" id="1414851"/>
    <lineage>
        <taxon>Bacteria</taxon>
        <taxon>Pseudomonadati</taxon>
        <taxon>Pseudomonadota</taxon>
        <taxon>Betaproteobacteria</taxon>
        <taxon>Burkholderiales</taxon>
        <taxon>Alcaligenaceae</taxon>
        <taxon>Pelistega</taxon>
    </lineage>
</organism>
<feature type="transmembrane region" description="Helical" evidence="1">
    <location>
        <begin position="182"/>
        <end position="201"/>
    </location>
</feature>
<dbReference type="RefSeq" id="WP_023951416.1">
    <property type="nucleotide sequence ID" value="NZ_AYSV01000089.1"/>
</dbReference>
<comment type="caution">
    <text evidence="2">The sequence shown here is derived from an EMBL/GenBank/DDBJ whole genome shotgun (WGS) entry which is preliminary data.</text>
</comment>
<reference evidence="2 3" key="1">
    <citation type="submission" date="2013-11" db="EMBL/GenBank/DDBJ databases">
        <title>Genomic analysis of Pelistega sp. HM-7.</title>
        <authorList>
            <person name="Kumbhare S.V."/>
            <person name="Shetty S.A."/>
            <person name="Sharma O."/>
            <person name="Dhotre D.P."/>
        </authorList>
    </citation>
    <scope>NUCLEOTIDE SEQUENCE [LARGE SCALE GENOMIC DNA]</scope>
    <source>
        <strain evidence="2 3">HM-7</strain>
    </source>
</reference>
<feature type="transmembrane region" description="Helical" evidence="1">
    <location>
        <begin position="385"/>
        <end position="405"/>
    </location>
</feature>
<feature type="transmembrane region" description="Helical" evidence="1">
    <location>
        <begin position="425"/>
        <end position="443"/>
    </location>
</feature>
<keyword evidence="1" id="KW-0472">Membrane</keyword>
<keyword evidence="1" id="KW-0812">Transmembrane</keyword>